<dbReference type="STRING" id="177437.HRM2_47650"/>
<evidence type="ECO:0000259" key="7">
    <source>
        <dbReference type="PROSITE" id="PS50045"/>
    </source>
</evidence>
<dbReference type="CDD" id="cd00009">
    <property type="entry name" value="AAA"/>
    <property type="match status" value="1"/>
</dbReference>
<name>C0QHF5_DESAH</name>
<dbReference type="InterPro" id="IPR000014">
    <property type="entry name" value="PAS"/>
</dbReference>
<dbReference type="PROSITE" id="PS00675">
    <property type="entry name" value="SIGMA54_INTERACT_1"/>
    <property type="match status" value="1"/>
</dbReference>
<feature type="domain" description="PAS" evidence="8">
    <location>
        <begin position="250"/>
        <end position="294"/>
    </location>
</feature>
<dbReference type="InterPro" id="IPR025662">
    <property type="entry name" value="Sigma_54_int_dom_ATP-bd_1"/>
</dbReference>
<dbReference type="SUPFAM" id="SSF46689">
    <property type="entry name" value="Homeodomain-like"/>
    <property type="match status" value="1"/>
</dbReference>
<keyword evidence="4" id="KW-0238">DNA-binding</keyword>
<evidence type="ECO:0000313" key="10">
    <source>
        <dbReference type="Proteomes" id="UP000000442"/>
    </source>
</evidence>
<feature type="domain" description="Sigma-54 factor interaction" evidence="7">
    <location>
        <begin position="377"/>
        <end position="607"/>
    </location>
</feature>
<dbReference type="Gene3D" id="1.10.10.60">
    <property type="entry name" value="Homeodomain-like"/>
    <property type="match status" value="1"/>
</dbReference>
<evidence type="ECO:0000256" key="4">
    <source>
        <dbReference type="ARBA" id="ARBA00023125"/>
    </source>
</evidence>
<reference evidence="9 10" key="1">
    <citation type="journal article" date="2009" name="Environ. Microbiol.">
        <title>Genome sequence of Desulfobacterium autotrophicum HRM2, a marine sulfate reducer oxidizing organic carbon completely to carbon dioxide.</title>
        <authorList>
            <person name="Strittmatter A.W."/>
            <person name="Liesegang H."/>
            <person name="Rabus R."/>
            <person name="Decker I."/>
            <person name="Amann J."/>
            <person name="Andres S."/>
            <person name="Henne A."/>
            <person name="Fricke W.F."/>
            <person name="Martinez-Arias R."/>
            <person name="Bartels D."/>
            <person name="Goesmann A."/>
            <person name="Krause L."/>
            <person name="Puehler A."/>
            <person name="Klenk H.P."/>
            <person name="Richter M."/>
            <person name="Schuler M."/>
            <person name="Gloeckner F.O."/>
            <person name="Meyerdierks A."/>
            <person name="Gottschalk G."/>
            <person name="Amann R."/>
        </authorList>
    </citation>
    <scope>NUCLEOTIDE SEQUENCE [LARGE SCALE GENOMIC DNA]</scope>
    <source>
        <strain evidence="10">ATCC 43914 / DSM 3382 / HRM2</strain>
    </source>
</reference>
<gene>
    <name evidence="9" type="ordered locus">HRM2_47650</name>
</gene>
<dbReference type="Gene3D" id="3.40.50.300">
    <property type="entry name" value="P-loop containing nucleotide triphosphate hydrolases"/>
    <property type="match status" value="1"/>
</dbReference>
<protein>
    <submittedName>
        <fullName evidence="9">Signal-transduction and transcriptional-control protein</fullName>
    </submittedName>
</protein>
<proteinExistence type="predicted"/>
<dbReference type="AlphaFoldDB" id="C0QHF5"/>
<evidence type="ECO:0000259" key="8">
    <source>
        <dbReference type="PROSITE" id="PS50112"/>
    </source>
</evidence>
<dbReference type="GO" id="GO:0043565">
    <property type="term" value="F:sequence-specific DNA binding"/>
    <property type="evidence" value="ECO:0007669"/>
    <property type="project" value="InterPro"/>
</dbReference>
<dbReference type="RefSeq" id="WP_015906524.1">
    <property type="nucleotide sequence ID" value="NC_012108.1"/>
</dbReference>
<dbReference type="InterPro" id="IPR009057">
    <property type="entry name" value="Homeodomain-like_sf"/>
</dbReference>
<evidence type="ECO:0000256" key="5">
    <source>
        <dbReference type="ARBA" id="ARBA00023163"/>
    </source>
</evidence>
<dbReference type="SMART" id="SM00382">
    <property type="entry name" value="AAA"/>
    <property type="match status" value="1"/>
</dbReference>
<dbReference type="GO" id="GO:0006355">
    <property type="term" value="P:regulation of DNA-templated transcription"/>
    <property type="evidence" value="ECO:0007669"/>
    <property type="project" value="InterPro"/>
</dbReference>
<dbReference type="Proteomes" id="UP000000442">
    <property type="component" value="Chromosome"/>
</dbReference>
<dbReference type="FunFam" id="3.40.50.300:FF:000006">
    <property type="entry name" value="DNA-binding transcriptional regulator NtrC"/>
    <property type="match status" value="1"/>
</dbReference>
<sequence length="684" mass="74858">MHELVWNSTGFQIVRGEKPLTDPGPPPAPTEKTISPTRPKSKPIDRELWKNFVNFGKADLSCIKKPIRDSWQRCHNLGVDPAFGKCQDICDIKKLAPETRLLCDLVTEAQPHINNLIRKRGLIVTISNPQGYLINMFGDYRALICAEKLNFGPGANWSEASVGTNAIGTALASGVALTVSGLEHFCEGHQSWICSAAPIFDLSGTMIGCIDISGPTTSIHNIPLPLAINGARIIESQLLKKQANELKQQSVNLVTSAFNAVATGMMVLDPNGIIKTVNPTAAVLLNMSQESLIGCSAQICFEIETALERLKKSPEIHATMGVTVKWKQRASANARVYPITTPNGSLGCLLLVLYESQNRPHMALPMETKTHDPFNAVIGVSSAILSAVETAKQVAPQMTSILITGESGTGKEIMAKALHRASPRAQKPFVAINCGAIPHELIQSELFGYAQGAFTGANRGGNPGKFEQANEGTLFLDEIAEMPLDLQVNLLRVLEENSVTRVGGNHPIPVDVRILSATSKNLKELILQKTFREDLYYRLKVVKIDLPPLRQRGRDMDLLAEHFINQLSKELNQTVKRVDPSFYRSLHNHTWPGNVRELKHAIEGAIALMSGDTLFGDALCDSPGNLQETALSVPDKERLNLMRVEKETIQLAYARFSGNISHTAKALGIGRNTLYAKLLKYKIT</sequence>
<dbReference type="InterPro" id="IPR027417">
    <property type="entry name" value="P-loop_NTPase"/>
</dbReference>
<dbReference type="InterPro" id="IPR002197">
    <property type="entry name" value="HTH_Fis"/>
</dbReference>
<dbReference type="PANTHER" id="PTHR32071:SF57">
    <property type="entry name" value="C4-DICARBOXYLATE TRANSPORT TRANSCRIPTIONAL REGULATORY PROTEIN DCTD"/>
    <property type="match status" value="1"/>
</dbReference>
<dbReference type="PROSITE" id="PS50045">
    <property type="entry name" value="SIGMA54_INTERACT_4"/>
    <property type="match status" value="1"/>
</dbReference>
<keyword evidence="10" id="KW-1185">Reference proteome</keyword>
<keyword evidence="2" id="KW-0067">ATP-binding</keyword>
<dbReference type="HOGENOM" id="CLU_000445_8_12_7"/>
<dbReference type="SUPFAM" id="SSF55785">
    <property type="entry name" value="PYP-like sensor domain (PAS domain)"/>
    <property type="match status" value="1"/>
</dbReference>
<dbReference type="InterPro" id="IPR058031">
    <property type="entry name" value="AAA_lid_NorR"/>
</dbReference>
<evidence type="ECO:0000256" key="2">
    <source>
        <dbReference type="ARBA" id="ARBA00022840"/>
    </source>
</evidence>
<keyword evidence="5" id="KW-0804">Transcription</keyword>
<organism evidence="9 10">
    <name type="scientific">Desulforapulum autotrophicum (strain ATCC 43914 / DSM 3382 / VKM B-1955 / HRM2)</name>
    <name type="common">Desulfobacterium autotrophicum</name>
    <dbReference type="NCBI Taxonomy" id="177437"/>
    <lineage>
        <taxon>Bacteria</taxon>
        <taxon>Pseudomonadati</taxon>
        <taxon>Thermodesulfobacteriota</taxon>
        <taxon>Desulfobacteria</taxon>
        <taxon>Desulfobacterales</taxon>
        <taxon>Desulfobacteraceae</taxon>
        <taxon>Desulforapulum</taxon>
    </lineage>
</organism>
<dbReference type="InterPro" id="IPR025943">
    <property type="entry name" value="Sigma_54_int_dom_ATP-bd_2"/>
</dbReference>
<dbReference type="OrthoDB" id="9763792at2"/>
<evidence type="ECO:0000256" key="6">
    <source>
        <dbReference type="SAM" id="MobiDB-lite"/>
    </source>
</evidence>
<dbReference type="PROSITE" id="PS00688">
    <property type="entry name" value="SIGMA54_INTERACT_3"/>
    <property type="match status" value="1"/>
</dbReference>
<dbReference type="eggNOG" id="COG3284">
    <property type="taxonomic scope" value="Bacteria"/>
</dbReference>
<dbReference type="PRINTS" id="PR01590">
    <property type="entry name" value="HTHFIS"/>
</dbReference>
<dbReference type="Gene3D" id="3.30.450.20">
    <property type="entry name" value="PAS domain"/>
    <property type="match status" value="1"/>
</dbReference>
<dbReference type="KEGG" id="dat:HRM2_47650"/>
<dbReference type="InterPro" id="IPR002078">
    <property type="entry name" value="Sigma_54_int"/>
</dbReference>
<dbReference type="InterPro" id="IPR025944">
    <property type="entry name" value="Sigma_54_int_dom_CS"/>
</dbReference>
<dbReference type="PROSITE" id="PS00676">
    <property type="entry name" value="SIGMA54_INTERACT_2"/>
    <property type="match status" value="1"/>
</dbReference>
<evidence type="ECO:0000313" key="9">
    <source>
        <dbReference type="EMBL" id="ACN17814.1"/>
    </source>
</evidence>
<dbReference type="Pfam" id="PF00158">
    <property type="entry name" value="Sigma54_activat"/>
    <property type="match status" value="1"/>
</dbReference>
<dbReference type="PANTHER" id="PTHR32071">
    <property type="entry name" value="TRANSCRIPTIONAL REGULATORY PROTEIN"/>
    <property type="match status" value="1"/>
</dbReference>
<keyword evidence="1" id="KW-0547">Nucleotide-binding</keyword>
<dbReference type="InterPro" id="IPR035965">
    <property type="entry name" value="PAS-like_dom_sf"/>
</dbReference>
<dbReference type="EMBL" id="CP001087">
    <property type="protein sequence ID" value="ACN17814.1"/>
    <property type="molecule type" value="Genomic_DNA"/>
</dbReference>
<dbReference type="PROSITE" id="PS50112">
    <property type="entry name" value="PAS"/>
    <property type="match status" value="1"/>
</dbReference>
<dbReference type="InterPro" id="IPR003593">
    <property type="entry name" value="AAA+_ATPase"/>
</dbReference>
<dbReference type="GO" id="GO:0005524">
    <property type="term" value="F:ATP binding"/>
    <property type="evidence" value="ECO:0007669"/>
    <property type="project" value="UniProtKB-KW"/>
</dbReference>
<dbReference type="Pfam" id="PF25601">
    <property type="entry name" value="AAA_lid_14"/>
    <property type="match status" value="1"/>
</dbReference>
<feature type="region of interest" description="Disordered" evidence="6">
    <location>
        <begin position="15"/>
        <end position="41"/>
    </location>
</feature>
<dbReference type="Pfam" id="PF02954">
    <property type="entry name" value="HTH_8"/>
    <property type="match status" value="1"/>
</dbReference>
<dbReference type="Gene3D" id="3.30.450.40">
    <property type="match status" value="1"/>
</dbReference>
<dbReference type="InterPro" id="IPR029016">
    <property type="entry name" value="GAF-like_dom_sf"/>
</dbReference>
<evidence type="ECO:0000256" key="1">
    <source>
        <dbReference type="ARBA" id="ARBA00022741"/>
    </source>
</evidence>
<accession>C0QHF5</accession>
<evidence type="ECO:0000256" key="3">
    <source>
        <dbReference type="ARBA" id="ARBA00023015"/>
    </source>
</evidence>
<dbReference type="Gene3D" id="1.10.8.60">
    <property type="match status" value="1"/>
</dbReference>
<dbReference type="SUPFAM" id="SSF52540">
    <property type="entry name" value="P-loop containing nucleoside triphosphate hydrolases"/>
    <property type="match status" value="1"/>
</dbReference>
<dbReference type="CDD" id="cd00130">
    <property type="entry name" value="PAS"/>
    <property type="match status" value="1"/>
</dbReference>
<keyword evidence="3" id="KW-0805">Transcription regulation</keyword>